<dbReference type="InterPro" id="IPR036942">
    <property type="entry name" value="Beta-barrel_TonB_sf"/>
</dbReference>
<reference evidence="10 11" key="1">
    <citation type="submission" date="2013-08" db="EMBL/GenBank/DDBJ databases">
        <authorList>
            <person name="Durkin A.S."/>
            <person name="Haft D.R."/>
            <person name="McCorrison J."/>
            <person name="Torralba M."/>
            <person name="Gillis M."/>
            <person name="Haft D.H."/>
            <person name="Methe B."/>
            <person name="Sutton G."/>
            <person name="Nelson K.E."/>
        </authorList>
    </citation>
    <scope>NUCLEOTIDE SEQUENCE [LARGE SCALE GENOMIC DNA]</scope>
    <source>
        <strain evidence="10 11">F0067</strain>
    </source>
</reference>
<dbReference type="SUPFAM" id="SSF56935">
    <property type="entry name" value="Porins"/>
    <property type="match status" value="1"/>
</dbReference>
<dbReference type="InterPro" id="IPR008969">
    <property type="entry name" value="CarboxyPept-like_regulatory"/>
</dbReference>
<keyword evidence="2 7" id="KW-0813">Transport</keyword>
<keyword evidence="6 7" id="KW-0998">Cell outer membrane</keyword>
<evidence type="ECO:0000256" key="2">
    <source>
        <dbReference type="ARBA" id="ARBA00022448"/>
    </source>
</evidence>
<dbReference type="InterPro" id="IPR012910">
    <property type="entry name" value="Plug_dom"/>
</dbReference>
<evidence type="ECO:0000313" key="10">
    <source>
        <dbReference type="EMBL" id="ERK39370.1"/>
    </source>
</evidence>
<dbReference type="Gene3D" id="2.60.40.1120">
    <property type="entry name" value="Carboxypeptidase-like, regulatory domain"/>
    <property type="match status" value="1"/>
</dbReference>
<comment type="caution">
    <text evidence="10">The sequence shown here is derived from an EMBL/GenBank/DDBJ whole genome shotgun (WGS) entry which is preliminary data.</text>
</comment>
<dbReference type="NCBIfam" id="TIGR04057">
    <property type="entry name" value="SusC_RagA_signa"/>
    <property type="match status" value="1"/>
</dbReference>
<proteinExistence type="inferred from homology"/>
<dbReference type="Gene3D" id="2.40.170.20">
    <property type="entry name" value="TonB-dependent receptor, beta-barrel domain"/>
    <property type="match status" value="1"/>
</dbReference>
<evidence type="ECO:0000256" key="6">
    <source>
        <dbReference type="ARBA" id="ARBA00023237"/>
    </source>
</evidence>
<dbReference type="Pfam" id="PF13715">
    <property type="entry name" value="CarbopepD_reg_2"/>
    <property type="match status" value="1"/>
</dbReference>
<evidence type="ECO:0000313" key="11">
    <source>
        <dbReference type="Proteomes" id="UP000016648"/>
    </source>
</evidence>
<keyword evidence="3 7" id="KW-1134">Transmembrane beta strand</keyword>
<dbReference type="Pfam" id="PF07715">
    <property type="entry name" value="Plug"/>
    <property type="match status" value="1"/>
</dbReference>
<keyword evidence="5 7" id="KW-0472">Membrane</keyword>
<dbReference type="Gene3D" id="2.170.130.10">
    <property type="entry name" value="TonB-dependent receptor, plug domain"/>
    <property type="match status" value="1"/>
</dbReference>
<evidence type="ECO:0000256" key="1">
    <source>
        <dbReference type="ARBA" id="ARBA00004571"/>
    </source>
</evidence>
<protein>
    <submittedName>
        <fullName evidence="10">TonB-linked outer membrane protein, SusC/RagA family</fullName>
    </submittedName>
</protein>
<dbReference type="InterPro" id="IPR037066">
    <property type="entry name" value="Plug_dom_sf"/>
</dbReference>
<feature type="chain" id="PRO_5004632075" evidence="8">
    <location>
        <begin position="23"/>
        <end position="1095"/>
    </location>
</feature>
<comment type="similarity">
    <text evidence="7">Belongs to the TonB-dependent receptor family.</text>
</comment>
<evidence type="ECO:0000256" key="7">
    <source>
        <dbReference type="PROSITE-ProRule" id="PRU01360"/>
    </source>
</evidence>
<dbReference type="NCBIfam" id="TIGR04056">
    <property type="entry name" value="OMP_RagA_SusC"/>
    <property type="match status" value="1"/>
</dbReference>
<dbReference type="InterPro" id="IPR039426">
    <property type="entry name" value="TonB-dep_rcpt-like"/>
</dbReference>
<keyword evidence="11" id="KW-1185">Reference proteome</keyword>
<evidence type="ECO:0000256" key="3">
    <source>
        <dbReference type="ARBA" id="ARBA00022452"/>
    </source>
</evidence>
<sequence length="1095" mass="123163">MKTVRRLLLSLLCLMAGTGMFARGPVDTKVTIDFKSAAVPVVLQEIKQQSGVNFFYSDELAETWPKVTISARQQPVEDVVGQLAELIKCSYKVSGNIVTFSRQARPGRVGKVKGVVYDESGEPVIGAQIRVVGTKILTVTDTEGAFLLNYKGDTPRRIEVSYVGMQTQTLPMEPNMRVNMVADVKQLSDVVVTGYYTQNKQTYTGVATNYSGTELAAVSDRNVLSTIASLDPSFRLTENIAMGSDPNTMPNVQVRGMNSLPNSSVTNLNAEYKGNANLPTFILDGFEVSVEKVYDLDPNKIARISILKDASATAIYGSRAANGVVVIETKSPQAGKLRLNYYGSVDMEVADLSDYHLLNAREKLQYEELAGLYKGSDAVYVQEEYLKSYNERLKLVAQGYDTDWLAKPLKSVGISQKHTMQLEGGNDSFRYGLSLNYLMNAGVMKGSDRSRLGTSLNLLYNYRNLRFRNELSYGKVTSNNSPYGPFSAYTYLNPYYYPYDGSGNLKQVLFDNYTPARGSSQVANPMYNSRLNTTDRTVYDDFVDNFSVEWNIIQGLRLKGNFSLERINRTHDNFKPADHTDFIGKTEDKGSYAKGYTLQTSYDANVVLSYFKQAGNYALNLNGGWNIQESKSDYSAYTVYGFANQSLNHPSLGVRFKEGDHVRGYATTSRLMGFFGNANLSYADRYFIDASLRSDGSSVFGSNNRWGTFWSSGIGWNAHHERWLKDSRWVSQLRLRLSTGFTGSQNFYPYQAMMMYNYSNSLAYQDYVGAVIKAFGNRDLKWQRTQKNNLGVDFSFFDGRLSGYFNYFIENSKDLLVDVNMPSYIGFDVYKDNLGETQNKGFDFNIKAVVYRDKHTSVNLFANGQHYTNKLKKISSGLSSYNDLADKEAGSRPYVRYQEGASVNSIWVVKSAGIDPATGNEVFVRRDGSYTDTWSEKDYVPYKSTDPTMSGTFGLNAYYKGWELNANFFYRFGGYAYNQTLVDKVENVNPYLNVDRRALYDRWSTPGKAALYKRIDDLSTTKPTSRFVEKDNLLSANSLSLAYTFGREAIRSFGAEYLKIILTANDVLRTSTIRREMGTAYPYAHHYSLAVQLTF</sequence>
<keyword evidence="4 7" id="KW-0812">Transmembrane</keyword>
<organism evidence="10 11">
    <name type="scientific">Segatella baroniae F0067</name>
    <dbReference type="NCBI Taxonomy" id="1115809"/>
    <lineage>
        <taxon>Bacteria</taxon>
        <taxon>Pseudomonadati</taxon>
        <taxon>Bacteroidota</taxon>
        <taxon>Bacteroidia</taxon>
        <taxon>Bacteroidales</taxon>
        <taxon>Prevotellaceae</taxon>
        <taxon>Segatella</taxon>
    </lineage>
</organism>
<evidence type="ECO:0000256" key="8">
    <source>
        <dbReference type="SAM" id="SignalP"/>
    </source>
</evidence>
<evidence type="ECO:0000259" key="9">
    <source>
        <dbReference type="Pfam" id="PF07715"/>
    </source>
</evidence>
<dbReference type="PROSITE" id="PS52016">
    <property type="entry name" value="TONB_DEPENDENT_REC_3"/>
    <property type="match status" value="1"/>
</dbReference>
<dbReference type="AlphaFoldDB" id="U2NMS3"/>
<evidence type="ECO:0000256" key="4">
    <source>
        <dbReference type="ARBA" id="ARBA00022692"/>
    </source>
</evidence>
<feature type="domain" description="TonB-dependent receptor plug" evidence="9">
    <location>
        <begin position="201"/>
        <end position="324"/>
    </location>
</feature>
<accession>U2NMS3</accession>
<comment type="subcellular location">
    <subcellularLocation>
        <location evidence="1 7">Cell outer membrane</location>
        <topology evidence="1 7">Multi-pass membrane protein</topology>
    </subcellularLocation>
</comment>
<dbReference type="SUPFAM" id="SSF49464">
    <property type="entry name" value="Carboxypeptidase regulatory domain-like"/>
    <property type="match status" value="1"/>
</dbReference>
<dbReference type="InterPro" id="IPR023997">
    <property type="entry name" value="TonB-dep_OMP_SusC/RagA_CS"/>
</dbReference>
<dbReference type="PATRIC" id="fig|1115809.3.peg.1293"/>
<keyword evidence="8" id="KW-0732">Signal</keyword>
<dbReference type="InterPro" id="IPR023996">
    <property type="entry name" value="TonB-dep_OMP_SusC/RagA"/>
</dbReference>
<dbReference type="Proteomes" id="UP000016648">
    <property type="component" value="Unassembled WGS sequence"/>
</dbReference>
<name>U2NMS3_9BACT</name>
<evidence type="ECO:0000256" key="5">
    <source>
        <dbReference type="ARBA" id="ARBA00023136"/>
    </source>
</evidence>
<dbReference type="EMBL" id="AWEY01000023">
    <property type="protein sequence ID" value="ERK39370.1"/>
    <property type="molecule type" value="Genomic_DNA"/>
</dbReference>
<gene>
    <name evidence="10" type="ORF">HMPREF9135_1735</name>
</gene>
<dbReference type="GO" id="GO:0009279">
    <property type="term" value="C:cell outer membrane"/>
    <property type="evidence" value="ECO:0007669"/>
    <property type="project" value="UniProtKB-SubCell"/>
</dbReference>
<feature type="signal peptide" evidence="8">
    <location>
        <begin position="1"/>
        <end position="22"/>
    </location>
</feature>